<keyword evidence="7" id="KW-1185">Reference proteome</keyword>
<dbReference type="GO" id="GO:0008233">
    <property type="term" value="F:peptidase activity"/>
    <property type="evidence" value="ECO:0007669"/>
    <property type="project" value="UniProtKB-KW"/>
</dbReference>
<dbReference type="InterPro" id="IPR043504">
    <property type="entry name" value="Peptidase_S1_PA_chymotrypsin"/>
</dbReference>
<dbReference type="SMART" id="SM00020">
    <property type="entry name" value="Tryp_SPc"/>
    <property type="match status" value="1"/>
</dbReference>
<evidence type="ECO:0000256" key="4">
    <source>
        <dbReference type="SAM" id="SignalP"/>
    </source>
</evidence>
<evidence type="ECO:0000256" key="2">
    <source>
        <dbReference type="ARBA" id="ARBA00023157"/>
    </source>
</evidence>
<name>A0ABQ3U8E4_STRHY</name>
<dbReference type="InterPro" id="IPR018114">
    <property type="entry name" value="TRYPSIN_HIS"/>
</dbReference>
<dbReference type="InterPro" id="IPR033116">
    <property type="entry name" value="TRYPSIN_SER"/>
</dbReference>
<dbReference type="InterPro" id="IPR009003">
    <property type="entry name" value="Peptidase_S1_PA"/>
</dbReference>
<dbReference type="InterPro" id="IPR050430">
    <property type="entry name" value="Peptidase_S1"/>
</dbReference>
<feature type="domain" description="Peptidase S1" evidence="5">
    <location>
        <begin position="35"/>
        <end position="276"/>
    </location>
</feature>
<dbReference type="PANTHER" id="PTHR24276">
    <property type="entry name" value="POLYSERASE-RELATED"/>
    <property type="match status" value="1"/>
</dbReference>
<dbReference type="PROSITE" id="PS00135">
    <property type="entry name" value="TRYPSIN_SER"/>
    <property type="match status" value="1"/>
</dbReference>
<dbReference type="Gene3D" id="2.40.10.10">
    <property type="entry name" value="Trypsin-like serine proteases"/>
    <property type="match status" value="1"/>
</dbReference>
<proteinExistence type="inferred from homology"/>
<dbReference type="CDD" id="cd00190">
    <property type="entry name" value="Tryp_SPc"/>
    <property type="match status" value="1"/>
</dbReference>
<feature type="signal peptide" evidence="4">
    <location>
        <begin position="1"/>
        <end position="31"/>
    </location>
</feature>
<comment type="similarity">
    <text evidence="1">Belongs to the peptidase S1 family.</text>
</comment>
<protein>
    <submittedName>
        <fullName evidence="6">Serine protease</fullName>
    </submittedName>
</protein>
<keyword evidence="3 6" id="KW-0645">Protease</keyword>
<dbReference type="RefSeq" id="WP_236258771.1">
    <property type="nucleotide sequence ID" value="NZ_BNEK01000005.1"/>
</dbReference>
<feature type="chain" id="PRO_5046968060" evidence="4">
    <location>
        <begin position="32"/>
        <end position="276"/>
    </location>
</feature>
<comment type="caution">
    <text evidence="6">The sequence shown here is derived from an EMBL/GenBank/DDBJ whole genome shotgun (WGS) entry which is preliminary data.</text>
</comment>
<dbReference type="InterPro" id="IPR001254">
    <property type="entry name" value="Trypsin_dom"/>
</dbReference>
<dbReference type="SUPFAM" id="SSF50494">
    <property type="entry name" value="Trypsin-like serine proteases"/>
    <property type="match status" value="1"/>
</dbReference>
<evidence type="ECO:0000256" key="1">
    <source>
        <dbReference type="ARBA" id="ARBA00007664"/>
    </source>
</evidence>
<gene>
    <name evidence="6" type="ORF">TPA0910_63040</name>
</gene>
<dbReference type="Proteomes" id="UP001054854">
    <property type="component" value="Unassembled WGS sequence"/>
</dbReference>
<dbReference type="Pfam" id="PF00089">
    <property type="entry name" value="Trypsin"/>
    <property type="match status" value="1"/>
</dbReference>
<evidence type="ECO:0000259" key="5">
    <source>
        <dbReference type="PROSITE" id="PS50240"/>
    </source>
</evidence>
<organism evidence="6 7">
    <name type="scientific">Streptomyces hygroscopicus</name>
    <dbReference type="NCBI Taxonomy" id="1912"/>
    <lineage>
        <taxon>Bacteria</taxon>
        <taxon>Bacillati</taxon>
        <taxon>Actinomycetota</taxon>
        <taxon>Actinomycetes</taxon>
        <taxon>Kitasatosporales</taxon>
        <taxon>Streptomycetaceae</taxon>
        <taxon>Streptomyces</taxon>
        <taxon>Streptomyces violaceusniger group</taxon>
    </lineage>
</organism>
<evidence type="ECO:0000256" key="3">
    <source>
        <dbReference type="RuleBase" id="RU363034"/>
    </source>
</evidence>
<evidence type="ECO:0000313" key="7">
    <source>
        <dbReference type="Proteomes" id="UP001054854"/>
    </source>
</evidence>
<keyword evidence="3" id="KW-0720">Serine protease</keyword>
<keyword evidence="2" id="KW-1015">Disulfide bond</keyword>
<dbReference type="EMBL" id="BNEK01000005">
    <property type="protein sequence ID" value="GHJ31871.1"/>
    <property type="molecule type" value="Genomic_DNA"/>
</dbReference>
<dbReference type="PANTHER" id="PTHR24276:SF98">
    <property type="entry name" value="FI18310P1-RELATED"/>
    <property type="match status" value="1"/>
</dbReference>
<dbReference type="PROSITE" id="PS50240">
    <property type="entry name" value="TRYPSIN_DOM"/>
    <property type="match status" value="1"/>
</dbReference>
<reference evidence="6" key="1">
    <citation type="submission" date="2024-05" db="EMBL/GenBank/DDBJ databases">
        <title>Whole genome shotgun sequence of Streptomyces hygroscopicus NBRC 113678.</title>
        <authorList>
            <person name="Komaki H."/>
            <person name="Tamura T."/>
        </authorList>
    </citation>
    <scope>NUCLEOTIDE SEQUENCE</scope>
    <source>
        <strain evidence="6">N11-34</strain>
    </source>
</reference>
<dbReference type="InterPro" id="IPR001314">
    <property type="entry name" value="Peptidase_S1A"/>
</dbReference>
<keyword evidence="3" id="KW-0378">Hydrolase</keyword>
<evidence type="ECO:0000313" key="6">
    <source>
        <dbReference type="EMBL" id="GHJ31871.1"/>
    </source>
</evidence>
<accession>A0ABQ3U8E4</accession>
<keyword evidence="4" id="KW-0732">Signal</keyword>
<dbReference type="PRINTS" id="PR00722">
    <property type="entry name" value="CHYMOTRYPSIN"/>
</dbReference>
<dbReference type="GO" id="GO:0006508">
    <property type="term" value="P:proteolysis"/>
    <property type="evidence" value="ECO:0007669"/>
    <property type="project" value="UniProtKB-KW"/>
</dbReference>
<dbReference type="PROSITE" id="PS00134">
    <property type="entry name" value="TRYPSIN_HIS"/>
    <property type="match status" value="1"/>
</dbReference>
<sequence>MRRSLRSLPVLAVPLVAALMMVLTAPAPATADRVVVGGHPARTVEAPWTAAVASRALFGGKRSGQFCGAAVVSPTTVLTAAHCLSRAVLGMDWRQVRDLRVIIGRNDLRKSDGMEYPLVRVWVNPAYEADNRAGDIAVLTLGVAVPAAYTVPMAAGRGDPAYRPGVRAAVYGWGDTGGGGEYASTLHAATVRVLADTVCRTAYPGNAEGGYQPRSMVCAGLPDGGRDACQGDSGGPLVAQGRLVGLVSWGSGCGVAGRPGVYTRISAVAGLVAAHG</sequence>